<feature type="region of interest" description="Disordered" evidence="8">
    <location>
        <begin position="82"/>
        <end position="355"/>
    </location>
</feature>
<dbReference type="AlphaFoldDB" id="A0AA39R3W3"/>
<accession>A0AA39R3W3</accession>
<gene>
    <name evidence="11" type="ORF">JMJ35_004140</name>
</gene>
<evidence type="ECO:0000256" key="8">
    <source>
        <dbReference type="SAM" id="MobiDB-lite"/>
    </source>
</evidence>
<keyword evidence="4" id="KW-0479">Metal-binding</keyword>
<keyword evidence="6" id="KW-0862">Zinc</keyword>
<dbReference type="Pfam" id="PF22379">
    <property type="entry name" value="OB_MCM10"/>
    <property type="match status" value="1"/>
</dbReference>
<dbReference type="InterPro" id="IPR040184">
    <property type="entry name" value="Mcm10"/>
</dbReference>
<feature type="compositionally biased region" description="Basic and acidic residues" evidence="8">
    <location>
        <begin position="197"/>
        <end position="221"/>
    </location>
</feature>
<feature type="compositionally biased region" description="Basic and acidic residues" evidence="8">
    <location>
        <begin position="638"/>
        <end position="666"/>
    </location>
</feature>
<evidence type="ECO:0000313" key="11">
    <source>
        <dbReference type="EMBL" id="KAK0513154.1"/>
    </source>
</evidence>
<evidence type="ECO:0000313" key="12">
    <source>
        <dbReference type="Proteomes" id="UP001166286"/>
    </source>
</evidence>
<comment type="caution">
    <text evidence="11">The sequence shown here is derived from an EMBL/GenBank/DDBJ whole genome shotgun (WGS) entry which is preliminary data.</text>
</comment>
<feature type="domain" description="MCM10 OB-fold" evidence="10">
    <location>
        <begin position="444"/>
        <end position="500"/>
    </location>
</feature>
<dbReference type="EMBL" id="JAFEKC020000008">
    <property type="protein sequence ID" value="KAK0513154.1"/>
    <property type="molecule type" value="Genomic_DNA"/>
</dbReference>
<feature type="domain" description="Zinc finger Mcm10/DnaG-type" evidence="9">
    <location>
        <begin position="519"/>
        <end position="564"/>
    </location>
</feature>
<evidence type="ECO:0000256" key="5">
    <source>
        <dbReference type="ARBA" id="ARBA00022771"/>
    </source>
</evidence>
<dbReference type="GO" id="GO:0003688">
    <property type="term" value="F:DNA replication origin binding"/>
    <property type="evidence" value="ECO:0007669"/>
    <property type="project" value="TreeGrafter"/>
</dbReference>
<dbReference type="Gene3D" id="2.40.50.140">
    <property type="entry name" value="Nucleic acid-binding proteins"/>
    <property type="match status" value="1"/>
</dbReference>
<evidence type="ECO:0000259" key="9">
    <source>
        <dbReference type="Pfam" id="PF09329"/>
    </source>
</evidence>
<comment type="similarity">
    <text evidence="2">Belongs to the MCM10 family.</text>
</comment>
<evidence type="ECO:0000256" key="3">
    <source>
        <dbReference type="ARBA" id="ARBA00022705"/>
    </source>
</evidence>
<reference evidence="11" key="1">
    <citation type="submission" date="2023-03" db="EMBL/GenBank/DDBJ databases">
        <title>Complete genome of Cladonia borealis.</title>
        <authorList>
            <person name="Park H."/>
        </authorList>
    </citation>
    <scope>NUCLEOTIDE SEQUENCE</scope>
    <source>
        <strain evidence="11">ANT050790</strain>
    </source>
</reference>
<evidence type="ECO:0000256" key="4">
    <source>
        <dbReference type="ARBA" id="ARBA00022723"/>
    </source>
</evidence>
<dbReference type="InterPro" id="IPR055065">
    <property type="entry name" value="OB_MCM10"/>
</dbReference>
<feature type="compositionally biased region" description="Acidic residues" evidence="8">
    <location>
        <begin position="762"/>
        <end position="773"/>
    </location>
</feature>
<protein>
    <recommendedName>
        <fullName evidence="13">Zinc finger Mcm10/DnaG-type domain-containing protein</fullName>
    </recommendedName>
</protein>
<evidence type="ECO:0000256" key="6">
    <source>
        <dbReference type="ARBA" id="ARBA00022833"/>
    </source>
</evidence>
<evidence type="ECO:0000256" key="1">
    <source>
        <dbReference type="ARBA" id="ARBA00004123"/>
    </source>
</evidence>
<feature type="compositionally biased region" description="Polar residues" evidence="8">
    <location>
        <begin position="240"/>
        <end position="261"/>
    </location>
</feature>
<dbReference type="GO" id="GO:0008270">
    <property type="term" value="F:zinc ion binding"/>
    <property type="evidence" value="ECO:0007669"/>
    <property type="project" value="UniProtKB-KW"/>
</dbReference>
<evidence type="ECO:0000256" key="2">
    <source>
        <dbReference type="ARBA" id="ARBA00009679"/>
    </source>
</evidence>
<comment type="subcellular location">
    <subcellularLocation>
        <location evidence="1">Nucleus</location>
    </subcellularLocation>
</comment>
<dbReference type="Pfam" id="PF09329">
    <property type="entry name" value="zf-primase"/>
    <property type="match status" value="1"/>
</dbReference>
<feature type="region of interest" description="Disordered" evidence="8">
    <location>
        <begin position="637"/>
        <end position="675"/>
    </location>
</feature>
<feature type="compositionally biased region" description="Polar residues" evidence="8">
    <location>
        <begin position="319"/>
        <end position="334"/>
    </location>
</feature>
<sequence>MATTIALRSFVKFPERTAEDTPVPRPNFWKQPEEQLNVDGDDEEDEETLQLQLAALTAKIKLKKLQARKHKATGLAAKVEDEDGGINRSVGKENTRPSSYTEDTLGKPALVRSKSAADVQIPVSPQRKRVVAEEARSPGRVLLGIDKGLKGKNITLRRPVGEGSQKDDDPFAGTPSTAARTLGSLVRPRAQQPTDSARPKSFSERIAETRQQDRTQKDRANLLRRQRSTGFGVDQKDINAFQQAAETKSGTTENRQSQGSRVGTVEFTREEILKAASQPNGGLVHRSNTSASIRRSRKQGSPVDDIWLNPNAPPELSKPSKTVSSASKQNAPSQSPQPKAAEPPTPAPNPETASFFEPFSSLHLSKRDLPHSFLTQNLSGKHIFLLPDLLGAVKSPDYQLPDIAEPDHVVLAILASKSDPISHKGAQKSTSADKTTVSEAVESEQNVNGKYMVFTLTDLKWTVDLFLFTTAYTRFRKLTPGTVVALLNPDVMPPPPGRADTGRFSLKLTSSDDTVLEIGTSRDLGWCKSVRKDGKQCGSWIDKRHTEFCEFHVDVVVERTRRGRMEVQGMSAPFAPGGRRGGRTGYFGDKRRGQHHLPNDGFAREGAQYDRGTASRYFIGPSIPGGRSAAQLLDAEGTVERGSKEERVRKRLAEREKENEIARKLGEGGNGAGSEYLRMRQGSEASARDQAEPQAADPVDAASLGLLGNRATGVHLSPIKKRKGSTMNIEGSRKKTRFVTDRGIKEAGRESLGGDIAVQGGDDFDDDDGLEVV</sequence>
<keyword evidence="7" id="KW-0539">Nucleus</keyword>
<evidence type="ECO:0000256" key="7">
    <source>
        <dbReference type="ARBA" id="ARBA00023242"/>
    </source>
</evidence>
<evidence type="ECO:0008006" key="13">
    <source>
        <dbReference type="Google" id="ProtNLM"/>
    </source>
</evidence>
<dbReference type="PANTHER" id="PTHR13454:SF11">
    <property type="entry name" value="PROTEIN MCM10 HOMOLOG"/>
    <property type="match status" value="1"/>
</dbReference>
<dbReference type="InterPro" id="IPR012340">
    <property type="entry name" value="NA-bd_OB-fold"/>
</dbReference>
<dbReference type="InterPro" id="IPR015408">
    <property type="entry name" value="Znf_Mcm10/DnaG"/>
</dbReference>
<feature type="region of interest" description="Disordered" evidence="8">
    <location>
        <begin position="750"/>
        <end position="773"/>
    </location>
</feature>
<keyword evidence="12" id="KW-1185">Reference proteome</keyword>
<dbReference type="GO" id="GO:0043596">
    <property type="term" value="C:nuclear replication fork"/>
    <property type="evidence" value="ECO:0007669"/>
    <property type="project" value="TreeGrafter"/>
</dbReference>
<proteinExistence type="inferred from homology"/>
<evidence type="ECO:0000259" key="10">
    <source>
        <dbReference type="Pfam" id="PF22379"/>
    </source>
</evidence>
<name>A0AA39R3W3_9LECA</name>
<keyword evidence="3" id="KW-0235">DNA replication</keyword>
<dbReference type="Proteomes" id="UP001166286">
    <property type="component" value="Unassembled WGS sequence"/>
</dbReference>
<keyword evidence="5" id="KW-0863">Zinc-finger</keyword>
<dbReference type="PANTHER" id="PTHR13454">
    <property type="entry name" value="PROTEIN MCM10 HOMOLOG"/>
    <property type="match status" value="1"/>
</dbReference>
<dbReference type="GO" id="GO:0006270">
    <property type="term" value="P:DNA replication initiation"/>
    <property type="evidence" value="ECO:0007669"/>
    <property type="project" value="InterPro"/>
</dbReference>
<organism evidence="11 12">
    <name type="scientific">Cladonia borealis</name>
    <dbReference type="NCBI Taxonomy" id="184061"/>
    <lineage>
        <taxon>Eukaryota</taxon>
        <taxon>Fungi</taxon>
        <taxon>Dikarya</taxon>
        <taxon>Ascomycota</taxon>
        <taxon>Pezizomycotina</taxon>
        <taxon>Lecanoromycetes</taxon>
        <taxon>OSLEUM clade</taxon>
        <taxon>Lecanoromycetidae</taxon>
        <taxon>Lecanorales</taxon>
        <taxon>Lecanorineae</taxon>
        <taxon>Cladoniaceae</taxon>
        <taxon>Cladonia</taxon>
    </lineage>
</organism>
<dbReference type="GO" id="GO:0003697">
    <property type="term" value="F:single-stranded DNA binding"/>
    <property type="evidence" value="ECO:0007669"/>
    <property type="project" value="InterPro"/>
</dbReference>